<name>A0A183FIU8_HELPZ</name>
<reference evidence="1 2" key="1">
    <citation type="submission" date="2018-11" db="EMBL/GenBank/DDBJ databases">
        <authorList>
            <consortium name="Pathogen Informatics"/>
        </authorList>
    </citation>
    <scope>NUCLEOTIDE SEQUENCE [LARGE SCALE GENOMIC DNA]</scope>
</reference>
<evidence type="ECO:0000313" key="3">
    <source>
        <dbReference type="WBParaSite" id="HPBE_0000685801-mRNA-1"/>
    </source>
</evidence>
<reference evidence="3" key="2">
    <citation type="submission" date="2019-09" db="UniProtKB">
        <authorList>
            <consortium name="WormBaseParasite"/>
        </authorList>
    </citation>
    <scope>IDENTIFICATION</scope>
</reference>
<evidence type="ECO:0000313" key="2">
    <source>
        <dbReference type="Proteomes" id="UP000050761"/>
    </source>
</evidence>
<dbReference type="WBParaSite" id="HPBE_0000685801-mRNA-1">
    <property type="protein sequence ID" value="HPBE_0000685801-mRNA-1"/>
    <property type="gene ID" value="HPBE_0000685801"/>
</dbReference>
<dbReference type="Proteomes" id="UP000050761">
    <property type="component" value="Unassembled WGS sequence"/>
</dbReference>
<dbReference type="AlphaFoldDB" id="A0A183FIU8"/>
<accession>A0A183FIU8</accession>
<organism evidence="2 3">
    <name type="scientific">Heligmosomoides polygyrus</name>
    <name type="common">Parasitic roundworm</name>
    <dbReference type="NCBI Taxonomy" id="6339"/>
    <lineage>
        <taxon>Eukaryota</taxon>
        <taxon>Metazoa</taxon>
        <taxon>Ecdysozoa</taxon>
        <taxon>Nematoda</taxon>
        <taxon>Chromadorea</taxon>
        <taxon>Rhabditida</taxon>
        <taxon>Rhabditina</taxon>
        <taxon>Rhabditomorpha</taxon>
        <taxon>Strongyloidea</taxon>
        <taxon>Heligmosomidae</taxon>
        <taxon>Heligmosomoides</taxon>
    </lineage>
</organism>
<dbReference type="EMBL" id="UZAH01025756">
    <property type="protein sequence ID" value="VDO69991.1"/>
    <property type="molecule type" value="Genomic_DNA"/>
</dbReference>
<gene>
    <name evidence="1" type="ORF">HPBE_LOCUS6859</name>
</gene>
<dbReference type="OrthoDB" id="5793703at2759"/>
<keyword evidence="2" id="KW-1185">Reference proteome</keyword>
<proteinExistence type="predicted"/>
<protein>
    <submittedName>
        <fullName evidence="3">GLOBIN domain-containing protein</fullName>
    </submittedName>
</protein>
<accession>A0A3P7X7I0</accession>
<evidence type="ECO:0000313" key="1">
    <source>
        <dbReference type="EMBL" id="VDO69991.1"/>
    </source>
</evidence>
<sequence length="134" mass="14892">MDELMSNLNELHEPTKAEFKKWWSRVFEAVSVPPGQLANCLADLIADFKESYDKASPTIKSDVRTVWPEAYNLLESAFATNFAAAARKFADGGLSMDIHLLSADAPYPPPAPKVKIASRARHYEFNGELGTNFD</sequence>